<evidence type="ECO:0000313" key="3">
    <source>
        <dbReference type="Proteomes" id="UP001178507"/>
    </source>
</evidence>
<keyword evidence="1" id="KW-1133">Transmembrane helix</keyword>
<gene>
    <name evidence="2" type="ORF">EVOR1521_LOCUS17460</name>
</gene>
<comment type="caution">
    <text evidence="2">The sequence shown here is derived from an EMBL/GenBank/DDBJ whole genome shotgun (WGS) entry which is preliminary data.</text>
</comment>
<keyword evidence="1" id="KW-0812">Transmembrane</keyword>
<proteinExistence type="predicted"/>
<dbReference type="AlphaFoldDB" id="A0AA36ITC1"/>
<evidence type="ECO:0000313" key="2">
    <source>
        <dbReference type="EMBL" id="CAJ1392338.1"/>
    </source>
</evidence>
<organism evidence="2 3">
    <name type="scientific">Effrenium voratum</name>
    <dbReference type="NCBI Taxonomy" id="2562239"/>
    <lineage>
        <taxon>Eukaryota</taxon>
        <taxon>Sar</taxon>
        <taxon>Alveolata</taxon>
        <taxon>Dinophyceae</taxon>
        <taxon>Suessiales</taxon>
        <taxon>Symbiodiniaceae</taxon>
        <taxon>Effrenium</taxon>
    </lineage>
</organism>
<name>A0AA36ITC1_9DINO</name>
<protein>
    <submittedName>
        <fullName evidence="2">Uncharacterized protein</fullName>
    </submittedName>
</protein>
<feature type="transmembrane region" description="Helical" evidence="1">
    <location>
        <begin position="147"/>
        <end position="165"/>
    </location>
</feature>
<sequence>MAGVEGIPTPMPVGLLNRVQALETKLEESHIESPLHCRLHVSQRNPIAWFPGMAGTDGGKDKDSKDTQVSGKCAWSRFESQASTAVPAEPDNTYQRLISSDTTKSEDCTIPDVHQTSEEAKEILHEEEYADESAMLKTDFQLRTDSSLPGAAAAAVIFLTLIFCITRGNALCLQALWLVLVAVGLVVLGHADFTLKSLRPNPTASPSSTVGSYECEARR</sequence>
<keyword evidence="3" id="KW-1185">Reference proteome</keyword>
<keyword evidence="1" id="KW-0472">Membrane</keyword>
<dbReference type="Proteomes" id="UP001178507">
    <property type="component" value="Unassembled WGS sequence"/>
</dbReference>
<evidence type="ECO:0000256" key="1">
    <source>
        <dbReference type="SAM" id="Phobius"/>
    </source>
</evidence>
<dbReference type="EMBL" id="CAUJNA010002322">
    <property type="protein sequence ID" value="CAJ1392338.1"/>
    <property type="molecule type" value="Genomic_DNA"/>
</dbReference>
<reference evidence="2" key="1">
    <citation type="submission" date="2023-08" db="EMBL/GenBank/DDBJ databases">
        <authorList>
            <person name="Chen Y."/>
            <person name="Shah S."/>
            <person name="Dougan E. K."/>
            <person name="Thang M."/>
            <person name="Chan C."/>
        </authorList>
    </citation>
    <scope>NUCLEOTIDE SEQUENCE</scope>
</reference>
<accession>A0AA36ITC1</accession>
<feature type="transmembrane region" description="Helical" evidence="1">
    <location>
        <begin position="172"/>
        <end position="191"/>
    </location>
</feature>